<comment type="caution">
    <text evidence="1">The sequence shown here is derived from an EMBL/GenBank/DDBJ whole genome shotgun (WGS) entry which is preliminary data.</text>
</comment>
<evidence type="ECO:0000313" key="1">
    <source>
        <dbReference type="EMBL" id="GAX61308.1"/>
    </source>
</evidence>
<dbReference type="GO" id="GO:0000502">
    <property type="term" value="C:proteasome complex"/>
    <property type="evidence" value="ECO:0007669"/>
    <property type="project" value="UniProtKB-KW"/>
</dbReference>
<dbReference type="EMBL" id="BAOS01000022">
    <property type="protein sequence ID" value="GAX61308.1"/>
    <property type="molecule type" value="Genomic_DNA"/>
</dbReference>
<proteinExistence type="predicted"/>
<dbReference type="AlphaFoldDB" id="A0A286TZM8"/>
<reference evidence="2" key="1">
    <citation type="journal article" date="2017" name="Environ. Microbiol. Rep.">
        <title>Genetic Diversity of Marine Anaerobic Ammonium-Oxidizing Bacteria as Revealed by Genomic and Proteomic Analyses of 'Candidatus Scalindua japonica'.</title>
        <authorList>
            <person name="Oshiki M."/>
            <person name="Mizuto K."/>
            <person name="Kimura Z."/>
            <person name="Kindaichi T."/>
            <person name="Satoh H."/>
            <person name="Okabe S."/>
        </authorList>
    </citation>
    <scope>NUCLEOTIDE SEQUENCE [LARGE SCALE GENOMIC DNA]</scope>
    <source>
        <strain evidence="2">husup-a2</strain>
    </source>
</reference>
<keyword evidence="1" id="KW-0647">Proteasome</keyword>
<protein>
    <submittedName>
        <fullName evidence="1">20S proteasome, alpha and beta subunits</fullName>
    </submittedName>
</protein>
<keyword evidence="2" id="KW-1185">Reference proteome</keyword>
<sequence>MAIMGENVTHYTVTRLSYLLNEEKPLPYYFDIVHYEKIDEPKLIEHIDRVGIVFYHHLHTKHIASIK</sequence>
<organism evidence="1 2">
    <name type="scientific">Candidatus Scalindua japonica</name>
    <dbReference type="NCBI Taxonomy" id="1284222"/>
    <lineage>
        <taxon>Bacteria</taxon>
        <taxon>Pseudomonadati</taxon>
        <taxon>Planctomycetota</taxon>
        <taxon>Candidatus Brocadiia</taxon>
        <taxon>Candidatus Brocadiales</taxon>
        <taxon>Candidatus Scalinduaceae</taxon>
        <taxon>Candidatus Scalindua</taxon>
    </lineage>
</organism>
<gene>
    <name evidence="1" type="ORF">SCALIN_C22_0017</name>
</gene>
<name>A0A286TZM8_9BACT</name>
<evidence type="ECO:0000313" key="2">
    <source>
        <dbReference type="Proteomes" id="UP000218542"/>
    </source>
</evidence>
<accession>A0A286TZM8</accession>
<dbReference type="Proteomes" id="UP000218542">
    <property type="component" value="Unassembled WGS sequence"/>
</dbReference>